<dbReference type="AlphaFoldDB" id="A0A5E7VAY5"/>
<organism evidence="1 2">
    <name type="scientific">Pseudomonas fluorescens</name>
    <dbReference type="NCBI Taxonomy" id="294"/>
    <lineage>
        <taxon>Bacteria</taxon>
        <taxon>Pseudomonadati</taxon>
        <taxon>Pseudomonadota</taxon>
        <taxon>Gammaproteobacteria</taxon>
        <taxon>Pseudomonadales</taxon>
        <taxon>Pseudomonadaceae</taxon>
        <taxon>Pseudomonas</taxon>
    </lineage>
</organism>
<evidence type="ECO:0000313" key="2">
    <source>
        <dbReference type="Proteomes" id="UP000412311"/>
    </source>
</evidence>
<name>A0A5E7VAY5_PSEFL</name>
<proteinExistence type="predicted"/>
<dbReference type="RefSeq" id="WP_150795149.1">
    <property type="nucleotide sequence ID" value="NZ_CABVJG010000017.1"/>
</dbReference>
<gene>
    <name evidence="1" type="ORF">PS925_04928</name>
</gene>
<sequence length="560" mass="65376">MGIEKKDPAPQFKYKKHMSVGAMSAEDDHRFLQDCFLDTGDFEVLTEIHNPRCIALGRTGAGKSALLEKIKQKEEHVIELLPEELSISYISNSNILTFFESLGVNLDLFYQLLWRHVLSVELIKNKFKITNENSNRTFLARLSEIFRRDQKKEKAINYLRQWGDKFWLETDTRIKELTTKLENELKGDIDLNSLGIPINASGAEKLTRESKQEICSRAQAVVNKVQVQDLNNVINLLAQDIFNDSQQKFFIIIDKLDDNWVEDEMRYRLIRALIETIKTFRKVSPVKIIVALRLDLLGRVFDRTRDAGFQEEKYEDMFLRIKWNKEQIEEMLDKRTSLMIRQAYTQDRVKSENILPAHVGSERSLDFMLDRTLMRPRDAILFMNECLEQAQGHPKITAKMIRDAEITYSKKRFNSLCHEWFGDFPLLGSYCEILKKRKDGFKHSEITREQVEEIAIELAINEKSPKDPMALLARSLVQDNTISRSTFLNQLLRNLYKVGIVGVKRDSYSSTIWSQDNDPEISESEVKRSSFFYVHPMLWRYLGVNGEDSRKKPYSPHPNQ</sequence>
<dbReference type="NCBIfam" id="NF047389">
    <property type="entry name" value="ATPase_Sll1717"/>
    <property type="match status" value="1"/>
</dbReference>
<reference evidence="1 2" key="1">
    <citation type="submission" date="2019-09" db="EMBL/GenBank/DDBJ databases">
        <authorList>
            <person name="Chandra G."/>
            <person name="Truman W A."/>
        </authorList>
    </citation>
    <scope>NUCLEOTIDE SEQUENCE [LARGE SCALE GENOMIC DNA]</scope>
    <source>
        <strain evidence="1">PS925</strain>
    </source>
</reference>
<accession>A0A5E7VAY5</accession>
<protein>
    <recommendedName>
        <fullName evidence="3">DNA repair ATPase</fullName>
    </recommendedName>
</protein>
<dbReference type="Proteomes" id="UP000412311">
    <property type="component" value="Unassembled WGS sequence"/>
</dbReference>
<evidence type="ECO:0008006" key="3">
    <source>
        <dbReference type="Google" id="ProtNLM"/>
    </source>
</evidence>
<dbReference type="EMBL" id="CABVJG010000017">
    <property type="protein sequence ID" value="VVQ21247.1"/>
    <property type="molecule type" value="Genomic_DNA"/>
</dbReference>
<dbReference type="InterPro" id="IPR059206">
    <property type="entry name" value="Sll1717-like"/>
</dbReference>
<evidence type="ECO:0000313" key="1">
    <source>
        <dbReference type="EMBL" id="VVQ21247.1"/>
    </source>
</evidence>